<feature type="transmembrane region" description="Helical" evidence="1">
    <location>
        <begin position="7"/>
        <end position="26"/>
    </location>
</feature>
<dbReference type="PANTHER" id="PTHR30441">
    <property type="entry name" value="DUF748 DOMAIN-CONTAINING PROTEIN"/>
    <property type="match status" value="1"/>
</dbReference>
<comment type="caution">
    <text evidence="2">The sequence shown here is derived from an EMBL/GenBank/DDBJ whole genome shotgun (WGS) entry which is preliminary data.</text>
</comment>
<keyword evidence="1" id="KW-1133">Transmembrane helix</keyword>
<evidence type="ECO:0000313" key="2">
    <source>
        <dbReference type="EMBL" id="RXQ94524.1"/>
    </source>
</evidence>
<name>A0A4Q1JMI3_9BACT</name>
<protein>
    <submittedName>
        <fullName evidence="2">AsmA family protein</fullName>
    </submittedName>
</protein>
<evidence type="ECO:0000313" key="3">
    <source>
        <dbReference type="Proteomes" id="UP000289703"/>
    </source>
</evidence>
<reference evidence="2 3" key="1">
    <citation type="submission" date="2019-01" db="EMBL/GenBank/DDBJ databases">
        <title>Ancylomarina salipaludis sp. nov., isolated from a salt marsh.</title>
        <authorList>
            <person name="Yoon J.-H."/>
        </authorList>
    </citation>
    <scope>NUCLEOTIDE SEQUENCE [LARGE SCALE GENOMIC DNA]</scope>
    <source>
        <strain evidence="2 3">SHSM-M15</strain>
    </source>
</reference>
<dbReference type="RefSeq" id="WP_129254451.1">
    <property type="nucleotide sequence ID" value="NZ_SAXA01000007.1"/>
</dbReference>
<dbReference type="Proteomes" id="UP000289703">
    <property type="component" value="Unassembled WGS sequence"/>
</dbReference>
<dbReference type="OrthoDB" id="596403at2"/>
<proteinExistence type="predicted"/>
<accession>A0A4Q1JMI3</accession>
<sequence>MKKFFKIFGGIILVLILLLALLPYFFKDQILNRVKVEMDKAVDAKIEIADVSLSMFRNFPKLFVEIQGISVVGKGEFENDTLAYVGSLYTAVDLGSAISGKQLNVGAIVLAKTKVNALVHESGKANWDIAKASGEEKVVKEEQGEASDFKIIFEEVRVEDFKLEYHDATLKANLLLDDLDLNLNGDFSAKETNLNINSTATGITFDFEGIKYLNNANLGLEADLGADLENMIFTLKGNKLTLNDLEFGMTGNFAMLEDAYKMDLKLDAKKTDFKSLLSMVPEVFLKDVKGLETSGNLVLNAFVKGEYRDDHMPAFGAKLKVADANIKYPDLPETINNIKIDAEVNHPGGDLDALVADVNAFHFEVANNPIDAEMHIKTPMSDPEISGLCKGVIDFAKIRHAIPMDSIKIAGIVTSDISFNGRLSAIEKEEYEKFMAKGDLKLQNFEFTTPDFPQGVRIISSVLSFTPRFISLNSFNSLIGKSDVQLSGKLENYIPYALKGKTLKGNFNMSSNTFDLNEFMTESETKKVESADTIPMSVVTVPANLDIKFVAAMQKIKFDKMLIKDVKGLIVVKNSVAKLTNLSMNMLKGQMTMNGSYSTKDIKKPNFDFGLDVRDFDIKSTYESLSMVKKIVPIAINCDGKISSDLKLKSQLNEKMSPVMNTLNGLGAFHSRGIIIKDNKAFVALAKALKNDKYKRISVSKFDMNFVITNGNIVVKPFKTKIAGHQATIYGTQSVDGKLDFTMDMKLPKEELGSDVTKFLDKIPGNSTIDKLDVSVKITGTAKDPKVNLDLSKAIKQAKDAALKELKKKSKKELEKKAKDLFKKLF</sequence>
<keyword evidence="3" id="KW-1185">Reference proteome</keyword>
<keyword evidence="1" id="KW-0472">Membrane</keyword>
<dbReference type="AlphaFoldDB" id="A0A4Q1JMI3"/>
<dbReference type="EMBL" id="SAXA01000007">
    <property type="protein sequence ID" value="RXQ94524.1"/>
    <property type="molecule type" value="Genomic_DNA"/>
</dbReference>
<keyword evidence="1" id="KW-0812">Transmembrane</keyword>
<dbReference type="PANTHER" id="PTHR30441:SF8">
    <property type="entry name" value="DUF748 DOMAIN-CONTAINING PROTEIN"/>
    <property type="match status" value="1"/>
</dbReference>
<gene>
    <name evidence="2" type="ORF">EO244_09605</name>
</gene>
<organism evidence="2 3">
    <name type="scientific">Ancylomarina salipaludis</name>
    <dbReference type="NCBI Taxonomy" id="2501299"/>
    <lineage>
        <taxon>Bacteria</taxon>
        <taxon>Pseudomonadati</taxon>
        <taxon>Bacteroidota</taxon>
        <taxon>Bacteroidia</taxon>
        <taxon>Marinilabiliales</taxon>
        <taxon>Marinifilaceae</taxon>
        <taxon>Ancylomarina</taxon>
    </lineage>
</organism>
<dbReference type="GO" id="GO:0005886">
    <property type="term" value="C:plasma membrane"/>
    <property type="evidence" value="ECO:0007669"/>
    <property type="project" value="TreeGrafter"/>
</dbReference>
<dbReference type="InterPro" id="IPR052894">
    <property type="entry name" value="AsmA-related"/>
</dbReference>
<evidence type="ECO:0000256" key="1">
    <source>
        <dbReference type="SAM" id="Phobius"/>
    </source>
</evidence>
<dbReference type="GO" id="GO:0090313">
    <property type="term" value="P:regulation of protein targeting to membrane"/>
    <property type="evidence" value="ECO:0007669"/>
    <property type="project" value="TreeGrafter"/>
</dbReference>